<feature type="compositionally biased region" description="Low complexity" evidence="1">
    <location>
        <begin position="249"/>
        <end position="267"/>
    </location>
</feature>
<feature type="compositionally biased region" description="Low complexity" evidence="1">
    <location>
        <begin position="202"/>
        <end position="224"/>
    </location>
</feature>
<feature type="region of interest" description="Disordered" evidence="1">
    <location>
        <begin position="160"/>
        <end position="180"/>
    </location>
</feature>
<dbReference type="GeneID" id="87858220"/>
<dbReference type="Gene3D" id="3.40.525.10">
    <property type="entry name" value="CRAL-TRIO lipid binding domain"/>
    <property type="match status" value="1"/>
</dbReference>
<dbReference type="SUPFAM" id="SSF46938">
    <property type="entry name" value="CRAL/TRIO N-terminal domain"/>
    <property type="match status" value="1"/>
</dbReference>
<organism evidence="3 4">
    <name type="scientific">Neurospora tetraspora</name>
    <dbReference type="NCBI Taxonomy" id="94610"/>
    <lineage>
        <taxon>Eukaryota</taxon>
        <taxon>Fungi</taxon>
        <taxon>Dikarya</taxon>
        <taxon>Ascomycota</taxon>
        <taxon>Pezizomycotina</taxon>
        <taxon>Sordariomycetes</taxon>
        <taxon>Sordariomycetidae</taxon>
        <taxon>Sordariales</taxon>
        <taxon>Sordariaceae</taxon>
        <taxon>Neurospora</taxon>
    </lineage>
</organism>
<dbReference type="PROSITE" id="PS50191">
    <property type="entry name" value="CRAL_TRIO"/>
    <property type="match status" value="1"/>
</dbReference>
<gene>
    <name evidence="3" type="ORF">B0H65DRAFT_149968</name>
</gene>
<reference evidence="3" key="1">
    <citation type="journal article" date="2023" name="Mol. Phylogenet. Evol.">
        <title>Genome-scale phylogeny and comparative genomics of the fungal order Sordariales.</title>
        <authorList>
            <person name="Hensen N."/>
            <person name="Bonometti L."/>
            <person name="Westerberg I."/>
            <person name="Brannstrom I.O."/>
            <person name="Guillou S."/>
            <person name="Cros-Aarteil S."/>
            <person name="Calhoun S."/>
            <person name="Haridas S."/>
            <person name="Kuo A."/>
            <person name="Mondo S."/>
            <person name="Pangilinan J."/>
            <person name="Riley R."/>
            <person name="LaButti K."/>
            <person name="Andreopoulos B."/>
            <person name="Lipzen A."/>
            <person name="Chen C."/>
            <person name="Yan M."/>
            <person name="Daum C."/>
            <person name="Ng V."/>
            <person name="Clum A."/>
            <person name="Steindorff A."/>
            <person name="Ohm R.A."/>
            <person name="Martin F."/>
            <person name="Silar P."/>
            <person name="Natvig D.O."/>
            <person name="Lalanne C."/>
            <person name="Gautier V."/>
            <person name="Ament-Velasquez S.L."/>
            <person name="Kruys A."/>
            <person name="Hutchinson M.I."/>
            <person name="Powell A.J."/>
            <person name="Barry K."/>
            <person name="Miller A.N."/>
            <person name="Grigoriev I.V."/>
            <person name="Debuchy R."/>
            <person name="Gladieux P."/>
            <person name="Hiltunen Thoren M."/>
            <person name="Johannesson H."/>
        </authorList>
    </citation>
    <scope>NUCLEOTIDE SEQUENCE</scope>
    <source>
        <strain evidence="3">CBS 560.94</strain>
    </source>
</reference>
<feature type="region of interest" description="Disordered" evidence="1">
    <location>
        <begin position="26"/>
        <end position="46"/>
    </location>
</feature>
<evidence type="ECO:0000313" key="4">
    <source>
        <dbReference type="Proteomes" id="UP001278500"/>
    </source>
</evidence>
<protein>
    <recommendedName>
        <fullName evidence="2">CRAL-TRIO domain-containing protein</fullName>
    </recommendedName>
</protein>
<sequence length="664" mass="73198">MTRRLPPPSTPAQLLRLRLTRSALSTTSPLATCPSSRTASTKARAAAITPSPRIQSLLLPPSTATTPTATTTTAFFSRNNLSTTTTVNKRDQTTTTTTLAPSTPVVLRASVTGLGLLFVLGLGLGYGITDFLGQKSTEQQELGYTTIEKNIQDILDDQSSTTNMSGEIAPGRPGNLTPEQEEKLKQLWKLIFQVCGVYSPSESSTPAPEAAAAAATTTSDAASIKGDDKKKKSKLSMFSRKHKKDSDETTTTSDSASTASGSTTPASPAIVLNASTTSGDDDKYNQLSKFHETLASQSPAAIRETIWSMVKHDHPDALVLRFLRARKWDVEKALVMLISTMNWRDNEMKVDTDIMRSGEGGAVEAEKMEAKTSEEVARKKLAIDFLTQTRMGKSYVHGVDKQGRPICYVRVRLHRQGEQSEESLERYTVYLIETCRVLLQGGVDTATIVFDMTGFSMANMDYTPVKFMVKCFEANYPECLGAVLVHKAPWIFQGIWRVIRGWLDPVVANKVHFTNNIAEMSEFISPEKIPKDLDGQESWEYKYVEPIPGENDKMKDAETLDKLQAARAELVREYEEATLQWIQSGNNSEELKKKRDEVAEKLRVDYWNLDPYVRARSFYDRVGVLLPGGKLDPYLEGKKDGGVSGITEGVAKVGVSETQADDVD</sequence>
<name>A0AAE0MT53_9PEZI</name>
<dbReference type="SMART" id="SM01100">
    <property type="entry name" value="CRAL_TRIO_N"/>
    <property type="match status" value="1"/>
</dbReference>
<dbReference type="SUPFAM" id="SSF52087">
    <property type="entry name" value="CRAL/TRIO domain"/>
    <property type="match status" value="1"/>
</dbReference>
<dbReference type="CDD" id="cd00170">
    <property type="entry name" value="SEC14"/>
    <property type="match status" value="1"/>
</dbReference>
<evidence type="ECO:0000256" key="1">
    <source>
        <dbReference type="SAM" id="MobiDB-lite"/>
    </source>
</evidence>
<reference evidence="3" key="2">
    <citation type="submission" date="2023-06" db="EMBL/GenBank/DDBJ databases">
        <authorList>
            <consortium name="Lawrence Berkeley National Laboratory"/>
            <person name="Haridas S."/>
            <person name="Hensen N."/>
            <person name="Bonometti L."/>
            <person name="Westerberg I."/>
            <person name="Brannstrom I.O."/>
            <person name="Guillou S."/>
            <person name="Cros-Aarteil S."/>
            <person name="Calhoun S."/>
            <person name="Kuo A."/>
            <person name="Mondo S."/>
            <person name="Pangilinan J."/>
            <person name="Riley R."/>
            <person name="Labutti K."/>
            <person name="Andreopoulos B."/>
            <person name="Lipzen A."/>
            <person name="Chen C."/>
            <person name="Yanf M."/>
            <person name="Daum C."/>
            <person name="Ng V."/>
            <person name="Clum A."/>
            <person name="Steindorff A."/>
            <person name="Ohm R."/>
            <person name="Martin F."/>
            <person name="Silar P."/>
            <person name="Natvig D."/>
            <person name="Lalanne C."/>
            <person name="Gautier V."/>
            <person name="Ament-Velasquez S.L."/>
            <person name="Kruys A."/>
            <person name="Hutchinson M.I."/>
            <person name="Powell A.J."/>
            <person name="Barry K."/>
            <person name="Miller A.N."/>
            <person name="Grigoriev I.V."/>
            <person name="Debuchy R."/>
            <person name="Gladieux P."/>
            <person name="Thoren M.H."/>
            <person name="Johannesson H."/>
        </authorList>
    </citation>
    <scope>NUCLEOTIDE SEQUENCE</scope>
    <source>
        <strain evidence="3">CBS 560.94</strain>
    </source>
</reference>
<comment type="caution">
    <text evidence="3">The sequence shown here is derived from an EMBL/GenBank/DDBJ whole genome shotgun (WGS) entry which is preliminary data.</text>
</comment>
<evidence type="ECO:0000259" key="2">
    <source>
        <dbReference type="PROSITE" id="PS50191"/>
    </source>
</evidence>
<dbReference type="InterPro" id="IPR011074">
    <property type="entry name" value="CRAL/TRIO_N_dom"/>
</dbReference>
<proteinExistence type="predicted"/>
<keyword evidence="4" id="KW-1185">Reference proteome</keyword>
<dbReference type="PANTHER" id="PTHR46590:SF1">
    <property type="entry name" value="PHOSPHATIDYLINOSITOL TRANSFER PROTEIN CSR1"/>
    <property type="match status" value="1"/>
</dbReference>
<dbReference type="EMBL" id="JAUEPP010000003">
    <property type="protein sequence ID" value="KAK3347482.1"/>
    <property type="molecule type" value="Genomic_DNA"/>
</dbReference>
<feature type="compositionally biased region" description="Basic residues" evidence="1">
    <location>
        <begin position="231"/>
        <end position="243"/>
    </location>
</feature>
<evidence type="ECO:0000313" key="3">
    <source>
        <dbReference type="EMBL" id="KAK3347482.1"/>
    </source>
</evidence>
<feature type="region of interest" description="Disordered" evidence="1">
    <location>
        <begin position="202"/>
        <end position="278"/>
    </location>
</feature>
<dbReference type="RefSeq" id="XP_062682564.1">
    <property type="nucleotide sequence ID" value="XM_062821066.1"/>
</dbReference>
<dbReference type="SMART" id="SM00516">
    <property type="entry name" value="SEC14"/>
    <property type="match status" value="1"/>
</dbReference>
<dbReference type="Pfam" id="PF03765">
    <property type="entry name" value="CRAL_TRIO_N"/>
    <property type="match status" value="1"/>
</dbReference>
<accession>A0AAE0MT53</accession>
<feature type="domain" description="CRAL-TRIO" evidence="2">
    <location>
        <begin position="373"/>
        <end position="541"/>
    </location>
</feature>
<dbReference type="InterPro" id="IPR052432">
    <property type="entry name" value="PITP/CRAL-TRIO"/>
</dbReference>
<dbReference type="InterPro" id="IPR001251">
    <property type="entry name" value="CRAL-TRIO_dom"/>
</dbReference>
<dbReference type="AlphaFoldDB" id="A0AAE0MT53"/>
<dbReference type="PANTHER" id="PTHR46590">
    <property type="entry name" value="PHOSPHATIDYLINOSITOL TRANSFER PROTEIN CSR1-RELATED"/>
    <property type="match status" value="1"/>
</dbReference>
<dbReference type="InterPro" id="IPR036273">
    <property type="entry name" value="CRAL/TRIO_N_dom_sf"/>
</dbReference>
<dbReference type="Pfam" id="PF00650">
    <property type="entry name" value="CRAL_TRIO"/>
    <property type="match status" value="1"/>
</dbReference>
<dbReference type="InterPro" id="IPR036865">
    <property type="entry name" value="CRAL-TRIO_dom_sf"/>
</dbReference>
<dbReference type="Proteomes" id="UP001278500">
    <property type="component" value="Unassembled WGS sequence"/>
</dbReference>